<sequence>IRNKLRYFYLTCITIIAVNFIHCLDSGEVLEKVKSKHIRKYLEAKKDTVDSGLSELDEICPGVSEKLEDAVINFLECADKVDDSLTICEAIQSATLNCTQPLIKLVDDCLPAKAKGLPSLGINSFRSVSEYLCKQSGESLFELLNPCLWEDAEDSSATAQCERDLETRMDKFVNGTSLPSTTEVCSFATSVRNCLKLDGEKSCKNQKTREVALGLVDAIVAPCSAINEVDS</sequence>
<keyword evidence="1" id="KW-0472">Membrane</keyword>
<keyword evidence="3" id="KW-1185">Reference proteome</keyword>
<evidence type="ECO:0000313" key="3">
    <source>
        <dbReference type="Proteomes" id="UP000292052"/>
    </source>
</evidence>
<name>A0A482VMB7_ASBVE</name>
<organism evidence="2 3">
    <name type="scientific">Asbolus verrucosus</name>
    <name type="common">Desert ironclad beetle</name>
    <dbReference type="NCBI Taxonomy" id="1661398"/>
    <lineage>
        <taxon>Eukaryota</taxon>
        <taxon>Metazoa</taxon>
        <taxon>Ecdysozoa</taxon>
        <taxon>Arthropoda</taxon>
        <taxon>Hexapoda</taxon>
        <taxon>Insecta</taxon>
        <taxon>Pterygota</taxon>
        <taxon>Neoptera</taxon>
        <taxon>Endopterygota</taxon>
        <taxon>Coleoptera</taxon>
        <taxon>Polyphaga</taxon>
        <taxon>Cucujiformia</taxon>
        <taxon>Tenebrionidae</taxon>
        <taxon>Pimeliinae</taxon>
        <taxon>Asbolus</taxon>
    </lineage>
</organism>
<feature type="non-terminal residue" evidence="2">
    <location>
        <position position="1"/>
    </location>
</feature>
<dbReference type="AlphaFoldDB" id="A0A482VMB7"/>
<dbReference type="EMBL" id="QDEB01085657">
    <property type="protein sequence ID" value="RZC33796.1"/>
    <property type="molecule type" value="Genomic_DNA"/>
</dbReference>
<feature type="transmembrane region" description="Helical" evidence="1">
    <location>
        <begin position="6"/>
        <end position="24"/>
    </location>
</feature>
<keyword evidence="1" id="KW-0812">Transmembrane</keyword>
<evidence type="ECO:0000313" key="2">
    <source>
        <dbReference type="EMBL" id="RZC33796.1"/>
    </source>
</evidence>
<gene>
    <name evidence="2" type="ORF">BDFB_011479</name>
</gene>
<dbReference type="Proteomes" id="UP000292052">
    <property type="component" value="Unassembled WGS sequence"/>
</dbReference>
<accession>A0A482VMB7</accession>
<comment type="caution">
    <text evidence="2">The sequence shown here is derived from an EMBL/GenBank/DDBJ whole genome shotgun (WGS) entry which is preliminary data.</text>
</comment>
<dbReference type="OrthoDB" id="6760427at2759"/>
<protein>
    <submittedName>
        <fullName evidence="2">Uncharacterized protein</fullName>
    </submittedName>
</protein>
<proteinExistence type="predicted"/>
<reference evidence="2 3" key="1">
    <citation type="submission" date="2017-03" db="EMBL/GenBank/DDBJ databases">
        <title>Genome of the blue death feigning beetle - Asbolus verrucosus.</title>
        <authorList>
            <person name="Rider S.D."/>
        </authorList>
    </citation>
    <scope>NUCLEOTIDE SEQUENCE [LARGE SCALE GENOMIC DNA]</scope>
    <source>
        <strain evidence="2">Butters</strain>
        <tissue evidence="2">Head and leg muscle</tissue>
    </source>
</reference>
<keyword evidence="1" id="KW-1133">Transmembrane helix</keyword>
<evidence type="ECO:0000256" key="1">
    <source>
        <dbReference type="SAM" id="Phobius"/>
    </source>
</evidence>